<dbReference type="Proteomes" id="UP000078397">
    <property type="component" value="Unassembled WGS sequence"/>
</dbReference>
<dbReference type="RefSeq" id="XP_022283920.1">
    <property type="nucleotide sequence ID" value="XM_022428791.1"/>
</dbReference>
<dbReference type="OrthoDB" id="5237293at2759"/>
<feature type="compositionally biased region" description="Polar residues" evidence="1">
    <location>
        <begin position="271"/>
        <end position="282"/>
    </location>
</feature>
<dbReference type="GeneID" id="28853899"/>
<sequence>MTVRRLFGFILVFVNTSNRTSRELALDDLSLVRTTSIKSNDNSASPRNGSESIQCFGKGFFHHRGKPKHESSAQSSSVSQAYTGDMPAKNAAGGKGIIPSIFSRRKQSRYESAQRRRQDLGLFNFHYVTHTQRNNVCNGGDPVNGAETLNEASTGAFEAIRYPLPRKLSSDSMGDLCEAPTSGPSSRPLLVSHHTAPASEHRQLLRHILPLEKLRKNSPPPRVSSKQSCCQDSTHAINIAAVNRAQINNEFCQPPNFSPEASGHIVDDTSPHGQNSSIQQEHSSPDEKQYCGVMFGARDSTWPLAISTPVSYETLPDVAEEEEHHTLPRRSWLSLASSDSSLQSTQSVEPVPMLPSLAESERPTSGGSETLGGLEIMRFNSTFHEDPQSPVQLGSPTRESWEDLIDICYEQGAEADCDYR</sequence>
<dbReference type="KEGG" id="pchm:VFPPC_11847"/>
<comment type="caution">
    <text evidence="2">The sequence shown here is derived from an EMBL/GenBank/DDBJ whole genome shotgun (WGS) entry which is preliminary data.</text>
</comment>
<gene>
    <name evidence="2" type="ORF">VFPPC_11847</name>
</gene>
<evidence type="ECO:0000313" key="3">
    <source>
        <dbReference type="Proteomes" id="UP000078397"/>
    </source>
</evidence>
<dbReference type="EMBL" id="LSBJ02000022">
    <property type="protein sequence ID" value="OAQ57955.2"/>
    <property type="molecule type" value="Genomic_DNA"/>
</dbReference>
<dbReference type="STRING" id="1380566.A0A179EXP0"/>
<organism evidence="2 3">
    <name type="scientific">Pochonia chlamydosporia 170</name>
    <dbReference type="NCBI Taxonomy" id="1380566"/>
    <lineage>
        <taxon>Eukaryota</taxon>
        <taxon>Fungi</taxon>
        <taxon>Dikarya</taxon>
        <taxon>Ascomycota</taxon>
        <taxon>Pezizomycotina</taxon>
        <taxon>Sordariomycetes</taxon>
        <taxon>Hypocreomycetidae</taxon>
        <taxon>Hypocreales</taxon>
        <taxon>Clavicipitaceae</taxon>
        <taxon>Pochonia</taxon>
    </lineage>
</organism>
<accession>A0A179EXP0</accession>
<name>A0A179EXP0_METCM</name>
<evidence type="ECO:0000256" key="1">
    <source>
        <dbReference type="SAM" id="MobiDB-lite"/>
    </source>
</evidence>
<feature type="region of interest" description="Disordered" evidence="1">
    <location>
        <begin position="253"/>
        <end position="286"/>
    </location>
</feature>
<reference evidence="2 3" key="1">
    <citation type="journal article" date="2016" name="PLoS Pathog.">
        <title>Biosynthesis of antibiotic leucinostatins in bio-control fungus Purpureocillium lilacinum and their inhibition on phytophthora revealed by genome mining.</title>
        <authorList>
            <person name="Wang G."/>
            <person name="Liu Z."/>
            <person name="Lin R."/>
            <person name="Li E."/>
            <person name="Mao Z."/>
            <person name="Ling J."/>
            <person name="Yang Y."/>
            <person name="Yin W.B."/>
            <person name="Xie B."/>
        </authorList>
    </citation>
    <scope>NUCLEOTIDE SEQUENCE [LARGE SCALE GENOMIC DNA]</scope>
    <source>
        <strain evidence="2">170</strain>
    </source>
</reference>
<feature type="region of interest" description="Disordered" evidence="1">
    <location>
        <begin position="341"/>
        <end position="372"/>
    </location>
</feature>
<feature type="compositionally biased region" description="Low complexity" evidence="1">
    <location>
        <begin position="72"/>
        <end position="81"/>
    </location>
</feature>
<evidence type="ECO:0008006" key="4">
    <source>
        <dbReference type="Google" id="ProtNLM"/>
    </source>
</evidence>
<proteinExistence type="predicted"/>
<feature type="region of interest" description="Disordered" evidence="1">
    <location>
        <begin position="63"/>
        <end position="98"/>
    </location>
</feature>
<evidence type="ECO:0000313" key="2">
    <source>
        <dbReference type="EMBL" id="OAQ57955.2"/>
    </source>
</evidence>
<keyword evidence="3" id="KW-1185">Reference proteome</keyword>
<dbReference type="AlphaFoldDB" id="A0A179EXP0"/>
<protein>
    <recommendedName>
        <fullName evidence="4">CRIB domain-containing protein</fullName>
    </recommendedName>
</protein>